<sequence>MPSGRARLRRAVVTENTPAVTIMQDGRVLGDGFLVSRGYAVAPGLSAERSDVTVADAAGHSVGGRLAEAGLIELDGPDLGAGESWFADSAAALGVPPGPAGDFLLSFVRDRATEEGVRG</sequence>
<dbReference type="Proteomes" id="UP000636960">
    <property type="component" value="Unassembled WGS sequence"/>
</dbReference>
<evidence type="ECO:0000313" key="2">
    <source>
        <dbReference type="Proteomes" id="UP000636960"/>
    </source>
</evidence>
<name>A0A919MP70_9ACTN</name>
<protein>
    <submittedName>
        <fullName evidence="1">Uncharacterized protein</fullName>
    </submittedName>
</protein>
<comment type="caution">
    <text evidence="1">The sequence shown here is derived from an EMBL/GenBank/DDBJ whole genome shotgun (WGS) entry which is preliminary data.</text>
</comment>
<reference evidence="1" key="1">
    <citation type="submission" date="2021-01" db="EMBL/GenBank/DDBJ databases">
        <title>Whole genome shotgun sequence of Actinoplanes rishiriensis NBRC 108556.</title>
        <authorList>
            <person name="Komaki H."/>
            <person name="Tamura T."/>
        </authorList>
    </citation>
    <scope>NUCLEOTIDE SEQUENCE</scope>
    <source>
        <strain evidence="1">NBRC 108556</strain>
    </source>
</reference>
<gene>
    <name evidence="1" type="ORF">Ari01nite_22410</name>
</gene>
<dbReference type="EMBL" id="BOMV01000018">
    <property type="protein sequence ID" value="GIE94776.1"/>
    <property type="molecule type" value="Genomic_DNA"/>
</dbReference>
<accession>A0A919MP70</accession>
<organism evidence="1 2">
    <name type="scientific">Paractinoplanes rishiriensis</name>
    <dbReference type="NCBI Taxonomy" id="1050105"/>
    <lineage>
        <taxon>Bacteria</taxon>
        <taxon>Bacillati</taxon>
        <taxon>Actinomycetota</taxon>
        <taxon>Actinomycetes</taxon>
        <taxon>Micromonosporales</taxon>
        <taxon>Micromonosporaceae</taxon>
        <taxon>Paractinoplanes</taxon>
    </lineage>
</organism>
<proteinExistence type="predicted"/>
<dbReference type="AlphaFoldDB" id="A0A919MP70"/>
<keyword evidence="2" id="KW-1185">Reference proteome</keyword>
<evidence type="ECO:0000313" key="1">
    <source>
        <dbReference type="EMBL" id="GIE94776.1"/>
    </source>
</evidence>